<keyword evidence="5" id="KW-0813">Transport</keyword>
<dbReference type="InterPro" id="IPR036174">
    <property type="entry name" value="Znf_Sec23_Sec24_sf"/>
</dbReference>
<evidence type="ECO:0000256" key="1">
    <source>
        <dbReference type="ARBA" id="ARBA00004394"/>
    </source>
</evidence>
<evidence type="ECO:0000259" key="17">
    <source>
        <dbReference type="Pfam" id="PF08033"/>
    </source>
</evidence>
<evidence type="ECO:0000256" key="10">
    <source>
        <dbReference type="ARBA" id="ARBA00023034"/>
    </source>
</evidence>
<dbReference type="Pfam" id="PF04815">
    <property type="entry name" value="Sec23_helical"/>
    <property type="match status" value="1"/>
</dbReference>
<keyword evidence="6" id="KW-0963">Cytoplasm</keyword>
<organism evidence="18 19">
    <name type="scientific">Babesia divergens</name>
    <dbReference type="NCBI Taxonomy" id="32595"/>
    <lineage>
        <taxon>Eukaryota</taxon>
        <taxon>Sar</taxon>
        <taxon>Alveolata</taxon>
        <taxon>Apicomplexa</taxon>
        <taxon>Aconoidasida</taxon>
        <taxon>Piroplasmida</taxon>
        <taxon>Babesiidae</taxon>
        <taxon>Babesia</taxon>
    </lineage>
</organism>
<keyword evidence="7" id="KW-0256">Endoplasmic reticulum</keyword>
<proteinExistence type="inferred from homology"/>
<feature type="domain" description="Gelsolin-like" evidence="13">
    <location>
        <begin position="717"/>
        <end position="767"/>
    </location>
</feature>
<dbReference type="Gene3D" id="2.60.40.1670">
    <property type="entry name" value="beta-sandwich domain of Sec23/24"/>
    <property type="match status" value="1"/>
</dbReference>
<dbReference type="InterPro" id="IPR050550">
    <property type="entry name" value="SEC23_SEC24_subfamily"/>
</dbReference>
<dbReference type="SUPFAM" id="SSF82754">
    <property type="entry name" value="C-terminal, gelsolin-like domain of Sec23/24"/>
    <property type="match status" value="1"/>
</dbReference>
<dbReference type="PANTHER" id="PTHR13803:SF39">
    <property type="entry name" value="SECRETORY 24AB, ISOFORM A"/>
    <property type="match status" value="1"/>
</dbReference>
<dbReference type="SUPFAM" id="SSF81995">
    <property type="entry name" value="beta-sandwich domain of Sec23/24"/>
    <property type="match status" value="1"/>
</dbReference>
<dbReference type="PANTHER" id="PTHR13803">
    <property type="entry name" value="SEC24-RELATED PROTEIN"/>
    <property type="match status" value="1"/>
</dbReference>
<evidence type="ECO:0000256" key="4">
    <source>
        <dbReference type="ARBA" id="ARBA00008334"/>
    </source>
</evidence>
<keyword evidence="8" id="KW-0931">ER-Golgi transport</keyword>
<dbReference type="SUPFAM" id="SSF82919">
    <property type="entry name" value="Zn-finger domain of Sec23/24"/>
    <property type="match status" value="1"/>
</dbReference>
<dbReference type="Gene3D" id="1.20.120.730">
    <property type="entry name" value="Sec23/Sec24 helical domain"/>
    <property type="match status" value="1"/>
</dbReference>
<evidence type="ECO:0000256" key="3">
    <source>
        <dbReference type="ARBA" id="ARBA00004586"/>
    </source>
</evidence>
<evidence type="ECO:0000259" key="15">
    <source>
        <dbReference type="Pfam" id="PF04811"/>
    </source>
</evidence>
<evidence type="ECO:0000259" key="13">
    <source>
        <dbReference type="Pfam" id="PF00626"/>
    </source>
</evidence>
<feature type="domain" description="Sec23/Sec24 beta-sandwich" evidence="17">
    <location>
        <begin position="505"/>
        <end position="589"/>
    </location>
</feature>
<keyword evidence="9" id="KW-0653">Protein transport</keyword>
<keyword evidence="19" id="KW-1185">Reference proteome</keyword>
<dbReference type="Pfam" id="PF04811">
    <property type="entry name" value="Sec23_trunk"/>
    <property type="match status" value="1"/>
</dbReference>
<gene>
    <name evidence="18" type="ORF">X943_002567</name>
</gene>
<dbReference type="Proteomes" id="UP001195914">
    <property type="component" value="Unassembled WGS sequence"/>
</dbReference>
<dbReference type="InterPro" id="IPR036180">
    <property type="entry name" value="Gelsolin-like_dom_sf"/>
</dbReference>
<reference evidence="18" key="2">
    <citation type="submission" date="2021-05" db="EMBL/GenBank/DDBJ databases">
        <authorList>
            <person name="Pain A."/>
        </authorList>
    </citation>
    <scope>NUCLEOTIDE SEQUENCE</scope>
    <source>
        <strain evidence="18">1802A</strain>
    </source>
</reference>
<feature type="domain" description="Sec23/Sec24 helical" evidence="16">
    <location>
        <begin position="600"/>
        <end position="691"/>
    </location>
</feature>
<feature type="domain" description="Zinc finger Sec23/Sec24-type" evidence="14">
    <location>
        <begin position="195"/>
        <end position="233"/>
    </location>
</feature>
<dbReference type="GO" id="GO:0006886">
    <property type="term" value="P:intracellular protein transport"/>
    <property type="evidence" value="ECO:0007669"/>
    <property type="project" value="InterPro"/>
</dbReference>
<dbReference type="AlphaFoldDB" id="A0AAD9GFG7"/>
<evidence type="ECO:0000256" key="9">
    <source>
        <dbReference type="ARBA" id="ARBA00022927"/>
    </source>
</evidence>
<accession>A0AAD9GFG7</accession>
<comment type="caution">
    <text evidence="18">The sequence shown here is derived from an EMBL/GenBank/DDBJ whole genome shotgun (WGS) entry which is preliminary data.</text>
</comment>
<dbReference type="GO" id="GO:0090110">
    <property type="term" value="P:COPII-coated vesicle cargo loading"/>
    <property type="evidence" value="ECO:0007669"/>
    <property type="project" value="TreeGrafter"/>
</dbReference>
<dbReference type="InterPro" id="IPR036175">
    <property type="entry name" value="Sec23/24_helical_dom_sf"/>
</dbReference>
<keyword evidence="11" id="KW-0472">Membrane</keyword>
<evidence type="ECO:0000259" key="14">
    <source>
        <dbReference type="Pfam" id="PF04810"/>
    </source>
</evidence>
<dbReference type="GO" id="GO:0008270">
    <property type="term" value="F:zinc ion binding"/>
    <property type="evidence" value="ECO:0007669"/>
    <property type="project" value="InterPro"/>
</dbReference>
<dbReference type="GO" id="GO:0070971">
    <property type="term" value="C:endoplasmic reticulum exit site"/>
    <property type="evidence" value="ECO:0007669"/>
    <property type="project" value="TreeGrafter"/>
</dbReference>
<feature type="region of interest" description="Disordered" evidence="12">
    <location>
        <begin position="1"/>
        <end position="71"/>
    </location>
</feature>
<reference evidence="18" key="1">
    <citation type="journal article" date="2014" name="Nucleic Acids Res.">
        <title>The evolutionary dynamics of variant antigen genes in Babesia reveal a history of genomic innovation underlying host-parasite interaction.</title>
        <authorList>
            <person name="Jackson A.P."/>
            <person name="Otto T.D."/>
            <person name="Darby A."/>
            <person name="Ramaprasad A."/>
            <person name="Xia D."/>
            <person name="Echaide I.E."/>
            <person name="Farber M."/>
            <person name="Gahlot S."/>
            <person name="Gamble J."/>
            <person name="Gupta D."/>
            <person name="Gupta Y."/>
            <person name="Jackson L."/>
            <person name="Malandrin L."/>
            <person name="Malas T.B."/>
            <person name="Moussa E."/>
            <person name="Nair M."/>
            <person name="Reid A.J."/>
            <person name="Sanders M."/>
            <person name="Sharma J."/>
            <person name="Tracey A."/>
            <person name="Quail M.A."/>
            <person name="Weir W."/>
            <person name="Wastling J.M."/>
            <person name="Hall N."/>
            <person name="Willadsen P."/>
            <person name="Lingelbach K."/>
            <person name="Shiels B."/>
            <person name="Tait A."/>
            <person name="Berriman M."/>
            <person name="Allred D.R."/>
            <person name="Pain A."/>
        </authorList>
    </citation>
    <scope>NUCLEOTIDE SEQUENCE</scope>
    <source>
        <strain evidence="18">1802A</strain>
    </source>
</reference>
<dbReference type="SUPFAM" id="SSF53300">
    <property type="entry name" value="vWA-like"/>
    <property type="match status" value="1"/>
</dbReference>
<sequence length="851" mass="93446">MADNKNPFQHSYPGMSGGTDPFGGRTQPAHKSPFPNHGVQSSPFASAAPLAAKSQPPAAAMPPPPLETQQQVPTMMAPPPMPSAFVEPKPEPTNEKLLKGSMPSQVFHDNFNFAGRRSSGSAGFIETKTEAELLESIKSMNTPSHFIRTSVNVLPSSTTLQQKTHIPLGLIIRPMAPLSEDDPEIPLVNRGSEPITRCTRCRTYINPFVQFDGSRRYWTCNLCGVSNETPSRYVNLPVNGDKDSLPPELKTGVVNYIASADYMVRPPQAPTIMFVIDVSVSSVNSGMLETVCQTISDLIENHLLPGDQRTLVGIVTYDTSVHFYQMSGPERNLSIMVVSDLEDLFLPLPGEILLNVSESADDILNLLSLLPSTWKNTNIAGSCMGSALRAAHFAMKHIGGKMCVFTASPSYFGDFSLNANSMSQKKSGASNLQPIEKCKDYSTMICQTQVCVELFVCTQQSVNLSSLYHLSALTAGNIHYVPLKSHVGGVKLSEELRHVLTRETGWEAVMRIRVSKGWKITNWFGHCYIRGSDLMVLPNCHSDQSFTITFEHEDNVVTKNVAYFQAALLHTTSGGERRISVSTYALPVSDNFSEILMSVDPEAAVATAAQLAIMTGLNGKIGDARTQLQTLCSRISNAMSTINSLQNTTGKIVMYMFGLLKSPCFSEGNTTVDMRVYNWMRLISLPIKELSVYCYPRLIRVSDLTGDFGVNNADGFPPSLNLTHSSLSQEAAYLLENGDTMILWIGKAVSSQWLQSVFDVPSLDELNCELAESFMNTCKSPAAVRLVALIRSLRSLRLPYMSLQVTKQGDESEIKFFSCLIEDKTPGMMLTLNEFVSTITLRSPFHFKPSA</sequence>
<feature type="compositionally biased region" description="Low complexity" evidence="12">
    <location>
        <begin position="41"/>
        <end position="58"/>
    </location>
</feature>
<dbReference type="GO" id="GO:0005789">
    <property type="term" value="C:endoplasmic reticulum membrane"/>
    <property type="evidence" value="ECO:0007669"/>
    <property type="project" value="UniProtKB-SubCell"/>
</dbReference>
<dbReference type="InterPro" id="IPR006900">
    <property type="entry name" value="Sec23/24_helical_dom"/>
</dbReference>
<dbReference type="InterPro" id="IPR012990">
    <property type="entry name" value="Beta-sandwich_Sec23_24"/>
</dbReference>
<dbReference type="InterPro" id="IPR007123">
    <property type="entry name" value="Gelsolin-like_dom"/>
</dbReference>
<evidence type="ECO:0000256" key="2">
    <source>
        <dbReference type="ARBA" id="ARBA00004496"/>
    </source>
</evidence>
<evidence type="ECO:0000313" key="19">
    <source>
        <dbReference type="Proteomes" id="UP001195914"/>
    </source>
</evidence>
<dbReference type="Pfam" id="PF04810">
    <property type="entry name" value="zf-Sec23_Sec24"/>
    <property type="match status" value="1"/>
</dbReference>
<dbReference type="InterPro" id="IPR006896">
    <property type="entry name" value="Sec23/24_trunk_dom"/>
</dbReference>
<protein>
    <submittedName>
        <fullName evidence="18">Sec 24 protein transport protein</fullName>
    </submittedName>
</protein>
<evidence type="ECO:0000256" key="6">
    <source>
        <dbReference type="ARBA" id="ARBA00022490"/>
    </source>
</evidence>
<dbReference type="InterPro" id="IPR029006">
    <property type="entry name" value="ADF-H/Gelsolin-like_dom_sf"/>
</dbReference>
<evidence type="ECO:0000256" key="11">
    <source>
        <dbReference type="ARBA" id="ARBA00023136"/>
    </source>
</evidence>
<dbReference type="Pfam" id="PF08033">
    <property type="entry name" value="Sec23_BS"/>
    <property type="match status" value="1"/>
</dbReference>
<dbReference type="Gene3D" id="3.40.50.410">
    <property type="entry name" value="von Willebrand factor, type A domain"/>
    <property type="match status" value="1"/>
</dbReference>
<dbReference type="InterPro" id="IPR036465">
    <property type="entry name" value="vWFA_dom_sf"/>
</dbReference>
<dbReference type="SUPFAM" id="SSF81811">
    <property type="entry name" value="Helical domain of Sec23/24"/>
    <property type="match status" value="1"/>
</dbReference>
<evidence type="ECO:0000256" key="7">
    <source>
        <dbReference type="ARBA" id="ARBA00022824"/>
    </source>
</evidence>
<evidence type="ECO:0000256" key="8">
    <source>
        <dbReference type="ARBA" id="ARBA00022892"/>
    </source>
</evidence>
<dbReference type="Gene3D" id="2.30.30.380">
    <property type="entry name" value="Zn-finger domain of Sec23/24"/>
    <property type="match status" value="1"/>
</dbReference>
<evidence type="ECO:0000256" key="5">
    <source>
        <dbReference type="ARBA" id="ARBA00022448"/>
    </source>
</evidence>
<comment type="similarity">
    <text evidence="4">Belongs to the SEC23/SEC24 family. SEC24 subfamily.</text>
</comment>
<keyword evidence="10" id="KW-0333">Golgi apparatus</keyword>
<comment type="subcellular location">
    <subcellularLocation>
        <location evidence="2">Cytoplasm</location>
    </subcellularLocation>
    <subcellularLocation>
        <location evidence="3">Endoplasmic reticulum membrane</location>
    </subcellularLocation>
    <subcellularLocation>
        <location evidence="1">Golgi apparatus membrane</location>
    </subcellularLocation>
</comment>
<feature type="domain" description="Sec23/Sec24 trunk" evidence="15">
    <location>
        <begin position="267"/>
        <end position="497"/>
    </location>
</feature>
<evidence type="ECO:0000256" key="12">
    <source>
        <dbReference type="SAM" id="MobiDB-lite"/>
    </source>
</evidence>
<dbReference type="Pfam" id="PF00626">
    <property type="entry name" value="Gelsolin"/>
    <property type="match status" value="1"/>
</dbReference>
<dbReference type="Gene3D" id="3.40.20.10">
    <property type="entry name" value="Severin"/>
    <property type="match status" value="1"/>
</dbReference>
<evidence type="ECO:0000259" key="16">
    <source>
        <dbReference type="Pfam" id="PF04815"/>
    </source>
</evidence>
<dbReference type="InterPro" id="IPR006895">
    <property type="entry name" value="Znf_Sec23_Sec24"/>
</dbReference>
<name>A0AAD9GFG7_BABDI</name>
<evidence type="ECO:0000313" key="18">
    <source>
        <dbReference type="EMBL" id="KAK1937525.1"/>
    </source>
</evidence>
<dbReference type="EMBL" id="JAHBMH010000033">
    <property type="protein sequence ID" value="KAK1937525.1"/>
    <property type="molecule type" value="Genomic_DNA"/>
</dbReference>
<dbReference type="GO" id="GO:0030127">
    <property type="term" value="C:COPII vesicle coat"/>
    <property type="evidence" value="ECO:0007669"/>
    <property type="project" value="InterPro"/>
</dbReference>
<dbReference type="GO" id="GO:0000149">
    <property type="term" value="F:SNARE binding"/>
    <property type="evidence" value="ECO:0007669"/>
    <property type="project" value="TreeGrafter"/>
</dbReference>
<dbReference type="GO" id="GO:0000139">
    <property type="term" value="C:Golgi membrane"/>
    <property type="evidence" value="ECO:0007669"/>
    <property type="project" value="UniProtKB-SubCell"/>
</dbReference>